<sequence>MPRPIANEPSAVAAPPSIGKIFTAFALIGISSFGGGLVAYLRDVVVDREKWLSDDEFLGALEIGQTLPGLNSTNVAVIVGRKLRGPRGAAAAALGLILPGVAILIVLGLLYVRFHNNPDVAAALAGVAAAAVGLLLQVTLKIGGRSFLRPKDLMFIIPTFLMVGVFHVSLAATLFLLAPIAIWLNRPESLKKKTPAPSTDPEP</sequence>
<reference evidence="8 9" key="1">
    <citation type="submission" date="2018-10" db="EMBL/GenBank/DDBJ databases">
        <title>Genomic Encyclopedia of Archaeal and Bacterial Type Strains, Phase II (KMG-II): from individual species to whole genera.</title>
        <authorList>
            <person name="Goeker M."/>
        </authorList>
    </citation>
    <scope>NUCLEOTIDE SEQUENCE [LARGE SCALE GENOMIC DNA]</scope>
    <source>
        <strain evidence="8 9">DSM 235</strain>
    </source>
</reference>
<dbReference type="EMBL" id="RBXL01000001">
    <property type="protein sequence ID" value="RKT46969.1"/>
    <property type="molecule type" value="Genomic_DNA"/>
</dbReference>
<dbReference type="InterPro" id="IPR052518">
    <property type="entry name" value="CHR_Transporter"/>
</dbReference>
<comment type="caution">
    <text evidence="8">The sequence shown here is derived from an EMBL/GenBank/DDBJ whole genome shotgun (WGS) entry which is preliminary data.</text>
</comment>
<dbReference type="Proteomes" id="UP000274556">
    <property type="component" value="Unassembled WGS sequence"/>
</dbReference>
<dbReference type="PANTHER" id="PTHR43663:SF1">
    <property type="entry name" value="CHROMATE TRANSPORTER"/>
    <property type="match status" value="1"/>
</dbReference>
<feature type="transmembrane region" description="Helical" evidence="7">
    <location>
        <begin position="120"/>
        <end position="140"/>
    </location>
</feature>
<dbReference type="AlphaFoldDB" id="A0A495VCA3"/>
<protein>
    <submittedName>
        <fullName evidence="8">Chromate transporter</fullName>
    </submittedName>
</protein>
<organism evidence="8 9">
    <name type="scientific">Thiocapsa rosea</name>
    <dbReference type="NCBI Taxonomy" id="69360"/>
    <lineage>
        <taxon>Bacteria</taxon>
        <taxon>Pseudomonadati</taxon>
        <taxon>Pseudomonadota</taxon>
        <taxon>Gammaproteobacteria</taxon>
        <taxon>Chromatiales</taxon>
        <taxon>Chromatiaceae</taxon>
        <taxon>Thiocapsa</taxon>
    </lineage>
</organism>
<dbReference type="Pfam" id="PF02417">
    <property type="entry name" value="Chromate_transp"/>
    <property type="match status" value="1"/>
</dbReference>
<proteinExistence type="inferred from homology"/>
<gene>
    <name evidence="8" type="ORF">BDD21_4514</name>
</gene>
<feature type="transmembrane region" description="Helical" evidence="7">
    <location>
        <begin position="20"/>
        <end position="41"/>
    </location>
</feature>
<feature type="transmembrane region" description="Helical" evidence="7">
    <location>
        <begin position="160"/>
        <end position="184"/>
    </location>
</feature>
<comment type="similarity">
    <text evidence="2">Belongs to the chromate ion transporter (CHR) (TC 2.A.51) family.</text>
</comment>
<dbReference type="OrthoDB" id="8969999at2"/>
<evidence type="ECO:0000256" key="2">
    <source>
        <dbReference type="ARBA" id="ARBA00005262"/>
    </source>
</evidence>
<dbReference type="RefSeq" id="WP_120799011.1">
    <property type="nucleotide sequence ID" value="NZ_RBXL01000001.1"/>
</dbReference>
<keyword evidence="6 7" id="KW-0472">Membrane</keyword>
<dbReference type="GO" id="GO:0015109">
    <property type="term" value="F:chromate transmembrane transporter activity"/>
    <property type="evidence" value="ECO:0007669"/>
    <property type="project" value="InterPro"/>
</dbReference>
<evidence type="ECO:0000256" key="3">
    <source>
        <dbReference type="ARBA" id="ARBA00022475"/>
    </source>
</evidence>
<keyword evidence="5 7" id="KW-1133">Transmembrane helix</keyword>
<evidence type="ECO:0000256" key="4">
    <source>
        <dbReference type="ARBA" id="ARBA00022692"/>
    </source>
</evidence>
<evidence type="ECO:0000313" key="8">
    <source>
        <dbReference type="EMBL" id="RKT46969.1"/>
    </source>
</evidence>
<comment type="subcellular location">
    <subcellularLocation>
        <location evidence="1">Cell membrane</location>
        <topology evidence="1">Multi-pass membrane protein</topology>
    </subcellularLocation>
</comment>
<dbReference type="PANTHER" id="PTHR43663">
    <property type="entry name" value="CHROMATE TRANSPORT PROTEIN-RELATED"/>
    <property type="match status" value="1"/>
</dbReference>
<evidence type="ECO:0000313" key="9">
    <source>
        <dbReference type="Proteomes" id="UP000274556"/>
    </source>
</evidence>
<evidence type="ECO:0000256" key="6">
    <source>
        <dbReference type="ARBA" id="ARBA00023136"/>
    </source>
</evidence>
<dbReference type="GO" id="GO:0005886">
    <property type="term" value="C:plasma membrane"/>
    <property type="evidence" value="ECO:0007669"/>
    <property type="project" value="UniProtKB-SubCell"/>
</dbReference>
<feature type="transmembrane region" description="Helical" evidence="7">
    <location>
        <begin position="91"/>
        <end position="114"/>
    </location>
</feature>
<evidence type="ECO:0000256" key="7">
    <source>
        <dbReference type="SAM" id="Phobius"/>
    </source>
</evidence>
<accession>A0A495VCA3</accession>
<evidence type="ECO:0000256" key="5">
    <source>
        <dbReference type="ARBA" id="ARBA00022989"/>
    </source>
</evidence>
<keyword evidence="9" id="KW-1185">Reference proteome</keyword>
<dbReference type="InterPro" id="IPR003370">
    <property type="entry name" value="Chromate_transpt"/>
</dbReference>
<keyword evidence="3" id="KW-1003">Cell membrane</keyword>
<evidence type="ECO:0000256" key="1">
    <source>
        <dbReference type="ARBA" id="ARBA00004651"/>
    </source>
</evidence>
<keyword evidence="4 7" id="KW-0812">Transmembrane</keyword>
<name>A0A495VCA3_9GAMM</name>